<evidence type="ECO:0000313" key="8">
    <source>
        <dbReference type="EMBL" id="GAB1293230.1"/>
    </source>
</evidence>
<feature type="region of interest" description="Disordered" evidence="5">
    <location>
        <begin position="347"/>
        <end position="425"/>
    </location>
</feature>
<dbReference type="SUPFAM" id="SSF109905">
    <property type="entry name" value="Surp module (SWAP domain)"/>
    <property type="match status" value="2"/>
</dbReference>
<evidence type="ECO:0000259" key="7">
    <source>
        <dbReference type="PROSITE" id="PS50174"/>
    </source>
</evidence>
<dbReference type="InterPro" id="IPR000467">
    <property type="entry name" value="G_patch_dom"/>
</dbReference>
<dbReference type="InterPro" id="IPR040169">
    <property type="entry name" value="SUGP1/2"/>
</dbReference>
<evidence type="ECO:0000256" key="3">
    <source>
        <dbReference type="ARBA" id="ARBA00023187"/>
    </source>
</evidence>
<keyword evidence="9" id="KW-1185">Reference proteome</keyword>
<organism evidence="8 9">
    <name type="scientific">Apodemus speciosus</name>
    <name type="common">Large Japanese field mouse</name>
    <dbReference type="NCBI Taxonomy" id="105296"/>
    <lineage>
        <taxon>Eukaryota</taxon>
        <taxon>Metazoa</taxon>
        <taxon>Chordata</taxon>
        <taxon>Craniata</taxon>
        <taxon>Vertebrata</taxon>
        <taxon>Euteleostomi</taxon>
        <taxon>Mammalia</taxon>
        <taxon>Eutheria</taxon>
        <taxon>Euarchontoglires</taxon>
        <taxon>Glires</taxon>
        <taxon>Rodentia</taxon>
        <taxon>Myomorpha</taxon>
        <taxon>Muroidea</taxon>
        <taxon>Muridae</taxon>
        <taxon>Murinae</taxon>
        <taxon>Apodemus</taxon>
    </lineage>
</organism>
<dbReference type="Gene3D" id="1.10.10.790">
    <property type="entry name" value="Surp module"/>
    <property type="match status" value="2"/>
</dbReference>
<name>A0ABQ0F1S5_APOSI</name>
<comment type="caution">
    <text evidence="8">The sequence shown here is derived from an EMBL/GenBank/DDBJ whole genome shotgun (WGS) entry which is preliminary data.</text>
</comment>
<dbReference type="InterPro" id="IPR035967">
    <property type="entry name" value="SWAP/Surp_sf"/>
</dbReference>
<dbReference type="PANTHER" id="PTHR23340">
    <property type="entry name" value="ARGININE/SERINE RICH SPLICING FACTOR SF4/14"/>
    <property type="match status" value="1"/>
</dbReference>
<feature type="domain" description="G-patch" evidence="7">
    <location>
        <begin position="592"/>
        <end position="639"/>
    </location>
</feature>
<feature type="compositionally biased region" description="Low complexity" evidence="5">
    <location>
        <begin position="376"/>
        <end position="385"/>
    </location>
</feature>
<dbReference type="Proteomes" id="UP001623349">
    <property type="component" value="Unassembled WGS sequence"/>
</dbReference>
<gene>
    <name evidence="8" type="ORF">APTSU1_000846100</name>
</gene>
<evidence type="ECO:0000256" key="4">
    <source>
        <dbReference type="ARBA" id="ARBA00023242"/>
    </source>
</evidence>
<feature type="region of interest" description="Disordered" evidence="5">
    <location>
        <begin position="97"/>
        <end position="119"/>
    </location>
</feature>
<dbReference type="Pfam" id="PF01805">
    <property type="entry name" value="Surp"/>
    <property type="match status" value="2"/>
</dbReference>
<reference evidence="8 9" key="1">
    <citation type="submission" date="2024-08" db="EMBL/GenBank/DDBJ databases">
        <title>The draft genome of Apodemus speciosus.</title>
        <authorList>
            <person name="Nabeshima K."/>
            <person name="Suzuki S."/>
            <person name="Onuma M."/>
        </authorList>
    </citation>
    <scope>NUCLEOTIDE SEQUENCE [LARGE SCALE GENOMIC DNA]</scope>
    <source>
        <strain evidence="8">IB14-021</strain>
    </source>
</reference>
<dbReference type="SMART" id="SM00648">
    <property type="entry name" value="SWAP"/>
    <property type="match status" value="2"/>
</dbReference>
<evidence type="ECO:0000256" key="5">
    <source>
        <dbReference type="SAM" id="MobiDB-lite"/>
    </source>
</evidence>
<dbReference type="PANTHER" id="PTHR23340:SF3">
    <property type="entry name" value="SURP AND G-PATCH DOMAIN-CONTAINING PROTEIN 1"/>
    <property type="match status" value="1"/>
</dbReference>
<accession>A0ABQ0F1S5</accession>
<protein>
    <submittedName>
        <fullName evidence="8">SURP and G-patch domain-containing protein 1</fullName>
    </submittedName>
</protein>
<dbReference type="PROSITE" id="PS50174">
    <property type="entry name" value="G_PATCH"/>
    <property type="match status" value="1"/>
</dbReference>
<feature type="region of interest" description="Disordered" evidence="5">
    <location>
        <begin position="48"/>
        <end position="77"/>
    </location>
</feature>
<dbReference type="Pfam" id="PF01585">
    <property type="entry name" value="G-patch"/>
    <property type="match status" value="1"/>
</dbReference>
<keyword evidence="4" id="KW-0539">Nucleus</keyword>
<dbReference type="EMBL" id="BAAFST010000008">
    <property type="protein sequence ID" value="GAB1293230.1"/>
    <property type="molecule type" value="Genomic_DNA"/>
</dbReference>
<feature type="compositionally biased region" description="Pro residues" evidence="5">
    <location>
        <begin position="386"/>
        <end position="400"/>
    </location>
</feature>
<evidence type="ECO:0000313" key="9">
    <source>
        <dbReference type="Proteomes" id="UP001623349"/>
    </source>
</evidence>
<dbReference type="PROSITE" id="PS50128">
    <property type="entry name" value="SURP"/>
    <property type="match status" value="1"/>
</dbReference>
<proteinExistence type="predicted"/>
<evidence type="ECO:0000259" key="6">
    <source>
        <dbReference type="PROSITE" id="PS50128"/>
    </source>
</evidence>
<sequence>MSLKMDNRDVAGKANRWFGMAQPKSGKMNMNILHQEELIAQKKREIEARMEQKARQSHVASPQPPHPGEIADTHNSCISNKFANDGSFLQQFLKLQKAQTSTDSAPRAPPSMPTPSSLKRPLLISKRTGLGLGSPMGPVKNYSHAKQLPVAHRPSVFQSPDDDDDEDYEQWLEIKEGAETRRVIEKLARFVAEGGPELEKVAMEDYKDNPAFTFLHDKNSREFLYYRKKVAEIRKEVQKPQAATQKGKRDEEAKNLAEKLARFIADGGPEVETIALQNNRENQAFSFSCRDYRTGYLRTDSVDQAGLELKDPPPPVSIVLGLKGFLYDPNSQGYRYYRQKLEEFRKAKAGSTGSLPASAPNPSLRRKSAPEALSGAVPPITACPTPVAPAPAVNPTPSIPGKPTATAAVKRKRKSRWGPEEDKVELPPAELAQRDIDASPSPLSVQDLKGLGYEKGKPVGLVGVTELSDAQKKQLKEQQEMQQMYDMIMQHKRAMQDMQLLWEKALQQHQHGYDSDEEVDSELGTWEHQLRRMEMDKTREWAEQLTQMGRGKHFIGDFLPPDELEKFMETFKALKEGREPDYSEYKEFKLTVENIGYQMLMKMGWKEGEGLGTEGQGIKNPVNKGATTIDGAGFGMDRPAELSKEDDEYEAFRKRMMLAYRFRPNPLNNPRRPYY</sequence>
<evidence type="ECO:0000256" key="1">
    <source>
        <dbReference type="ARBA" id="ARBA00004123"/>
    </source>
</evidence>
<evidence type="ECO:0000256" key="2">
    <source>
        <dbReference type="ARBA" id="ARBA00022664"/>
    </source>
</evidence>
<comment type="subcellular location">
    <subcellularLocation>
        <location evidence="1">Nucleus</location>
    </subcellularLocation>
</comment>
<keyword evidence="2" id="KW-0507">mRNA processing</keyword>
<keyword evidence="3" id="KW-0508">mRNA splicing</keyword>
<feature type="domain" description="SURP motif" evidence="6">
    <location>
        <begin position="183"/>
        <end position="225"/>
    </location>
</feature>
<dbReference type="SMART" id="SM00443">
    <property type="entry name" value="G_patch"/>
    <property type="match status" value="1"/>
</dbReference>
<dbReference type="InterPro" id="IPR000061">
    <property type="entry name" value="Surp"/>
</dbReference>